<dbReference type="SUPFAM" id="SSF51905">
    <property type="entry name" value="FAD/NAD(P)-binding domain"/>
    <property type="match status" value="1"/>
</dbReference>
<keyword evidence="2" id="KW-0285">Flavoprotein</keyword>
<name>A0A9W9MLX9_9EURO</name>
<dbReference type="OrthoDB" id="202203at2759"/>
<dbReference type="InterPro" id="IPR036188">
    <property type="entry name" value="FAD/NAD-bd_sf"/>
</dbReference>
<dbReference type="PANTHER" id="PTHR43735">
    <property type="entry name" value="APOPTOSIS-INDUCING FACTOR 1"/>
    <property type="match status" value="1"/>
</dbReference>
<sequence length="283" mass="30140">MAIKLDHANEAVITRSVVDQSEKTIKYHALIIATGSSTPSPLLGLNSNADTLPKSIIVAGGGPAGIETPGELGEHLNGTLGWLSRRLDNGKVQITVVTSASKILPVLRPSITKKPEDFLARVCITELKDARVTSVQPLQSGSEDALGTKTTVTLSDGRVLEADIYIPATGTTPSIGFLDRSLLVSDGRMDANKGTLRVEKAGERVYAIGDVASYARAAVHAILSAIPALCANVRRDLLLAEWIVPDWDDHVFVEDTRETRLVPIGQGWGVGAAMGWQLPGFFV</sequence>
<reference evidence="6" key="2">
    <citation type="journal article" date="2023" name="IMA Fungus">
        <title>Comparative genomic study of the Penicillium genus elucidates a diverse pangenome and 15 lateral gene transfer events.</title>
        <authorList>
            <person name="Petersen C."/>
            <person name="Sorensen T."/>
            <person name="Nielsen M.R."/>
            <person name="Sondergaard T.E."/>
            <person name="Sorensen J.L."/>
            <person name="Fitzpatrick D.A."/>
            <person name="Frisvad J.C."/>
            <person name="Nielsen K.L."/>
        </authorList>
    </citation>
    <scope>NUCLEOTIDE SEQUENCE</scope>
    <source>
        <strain evidence="6">IBT 15544</strain>
    </source>
</reference>
<dbReference type="PANTHER" id="PTHR43735:SF3">
    <property type="entry name" value="FERROPTOSIS SUPPRESSOR PROTEIN 1"/>
    <property type="match status" value="1"/>
</dbReference>
<protein>
    <recommendedName>
        <fullName evidence="5">FAD/NAD(P)-binding domain-containing protein</fullName>
    </recommendedName>
</protein>
<evidence type="ECO:0000256" key="4">
    <source>
        <dbReference type="ARBA" id="ARBA00023002"/>
    </source>
</evidence>
<dbReference type="RefSeq" id="XP_058308262.1">
    <property type="nucleotide sequence ID" value="XM_058451724.1"/>
</dbReference>
<evidence type="ECO:0000259" key="5">
    <source>
        <dbReference type="Pfam" id="PF07992"/>
    </source>
</evidence>
<dbReference type="Pfam" id="PF07992">
    <property type="entry name" value="Pyr_redox_2"/>
    <property type="match status" value="1"/>
</dbReference>
<keyword evidence="3" id="KW-0274">FAD</keyword>
<dbReference type="GeneID" id="83179025"/>
<evidence type="ECO:0000313" key="7">
    <source>
        <dbReference type="Proteomes" id="UP001150904"/>
    </source>
</evidence>
<reference evidence="6" key="1">
    <citation type="submission" date="2022-12" db="EMBL/GenBank/DDBJ databases">
        <authorList>
            <person name="Petersen C."/>
        </authorList>
    </citation>
    <scope>NUCLEOTIDE SEQUENCE</scope>
    <source>
        <strain evidence="6">IBT 15544</strain>
    </source>
</reference>
<accession>A0A9W9MLX9</accession>
<comment type="caution">
    <text evidence="6">The sequence shown here is derived from an EMBL/GenBank/DDBJ whole genome shotgun (WGS) entry which is preliminary data.</text>
</comment>
<dbReference type="InterPro" id="IPR023753">
    <property type="entry name" value="FAD/NAD-binding_dom"/>
</dbReference>
<dbReference type="AlphaFoldDB" id="A0A9W9MLX9"/>
<keyword evidence="7" id="KW-1185">Reference proteome</keyword>
<dbReference type="GO" id="GO:0005737">
    <property type="term" value="C:cytoplasm"/>
    <property type="evidence" value="ECO:0007669"/>
    <property type="project" value="TreeGrafter"/>
</dbReference>
<evidence type="ECO:0000313" key="6">
    <source>
        <dbReference type="EMBL" id="KAJ5203783.1"/>
    </source>
</evidence>
<organism evidence="6 7">
    <name type="scientific">Penicillium cinerascens</name>
    <dbReference type="NCBI Taxonomy" id="70096"/>
    <lineage>
        <taxon>Eukaryota</taxon>
        <taxon>Fungi</taxon>
        <taxon>Dikarya</taxon>
        <taxon>Ascomycota</taxon>
        <taxon>Pezizomycotina</taxon>
        <taxon>Eurotiomycetes</taxon>
        <taxon>Eurotiomycetidae</taxon>
        <taxon>Eurotiales</taxon>
        <taxon>Aspergillaceae</taxon>
        <taxon>Penicillium</taxon>
    </lineage>
</organism>
<evidence type="ECO:0000256" key="1">
    <source>
        <dbReference type="ARBA" id="ARBA00006442"/>
    </source>
</evidence>
<comment type="similarity">
    <text evidence="1">Belongs to the FAD-dependent oxidoreductase family.</text>
</comment>
<dbReference type="Proteomes" id="UP001150904">
    <property type="component" value="Unassembled WGS sequence"/>
</dbReference>
<dbReference type="Gene3D" id="3.50.50.100">
    <property type="match status" value="1"/>
</dbReference>
<keyword evidence="4" id="KW-0560">Oxidoreductase</keyword>
<proteinExistence type="inferred from homology"/>
<feature type="domain" description="FAD/NAD(P)-binding" evidence="5">
    <location>
        <begin position="3"/>
        <end position="222"/>
    </location>
</feature>
<dbReference type="GO" id="GO:0004174">
    <property type="term" value="F:electron-transferring-flavoprotein dehydrogenase activity"/>
    <property type="evidence" value="ECO:0007669"/>
    <property type="project" value="TreeGrafter"/>
</dbReference>
<dbReference type="EMBL" id="JAPQKR010000012">
    <property type="protein sequence ID" value="KAJ5203783.1"/>
    <property type="molecule type" value="Genomic_DNA"/>
</dbReference>
<dbReference type="GO" id="GO:0050660">
    <property type="term" value="F:flavin adenine dinucleotide binding"/>
    <property type="evidence" value="ECO:0007669"/>
    <property type="project" value="TreeGrafter"/>
</dbReference>
<evidence type="ECO:0000256" key="2">
    <source>
        <dbReference type="ARBA" id="ARBA00022630"/>
    </source>
</evidence>
<evidence type="ECO:0000256" key="3">
    <source>
        <dbReference type="ARBA" id="ARBA00022827"/>
    </source>
</evidence>
<gene>
    <name evidence="6" type="ORF">N7498_004662</name>
</gene>